<feature type="transmembrane region" description="Helical" evidence="8">
    <location>
        <begin position="72"/>
        <end position="89"/>
    </location>
</feature>
<protein>
    <recommendedName>
        <fullName evidence="9">Glycosyltransferase RgtA/B/C/D-like domain-containing protein</fullName>
    </recommendedName>
</protein>
<keyword evidence="2" id="KW-1003">Cell membrane</keyword>
<keyword evidence="6 8" id="KW-1133">Transmembrane helix</keyword>
<keyword evidence="7 8" id="KW-0472">Membrane</keyword>
<dbReference type="GO" id="GO:0008610">
    <property type="term" value="P:lipid biosynthetic process"/>
    <property type="evidence" value="ECO:0007669"/>
    <property type="project" value="UniProtKB-ARBA"/>
</dbReference>
<comment type="subcellular location">
    <subcellularLocation>
        <location evidence="1">Cell membrane</location>
        <topology evidence="1">Multi-pass membrane protein</topology>
    </subcellularLocation>
</comment>
<keyword evidence="4" id="KW-0808">Transferase</keyword>
<evidence type="ECO:0000256" key="1">
    <source>
        <dbReference type="ARBA" id="ARBA00004651"/>
    </source>
</evidence>
<keyword evidence="5 8" id="KW-0812">Transmembrane</keyword>
<dbReference type="InterPro" id="IPR050297">
    <property type="entry name" value="LipidA_mod_glycosyltrf_83"/>
</dbReference>
<sequence>RVYYFPYEIPLTHDSLHYFWYSIDLGITGDLPTATGREIYQFPNNGWSIFLSMFFSVFESDNYLAFMDLQRYVTLSISVITIIPVYLLCRRFFNKTSSLVGPAIYVFHPLITSNSLLGTTEPLFILLVTLSLYLFLSTNHKIIILSFIVLALLSIVRYEGMILFIPFSVLFILRHRKERNFIFRYLLLAGIFILILLPVAYIRSETIGTDGLITNVLSGSGYFATSITGDSETKLAIDG</sequence>
<dbReference type="EMBL" id="UINC01211624">
    <property type="protein sequence ID" value="SVE35599.1"/>
    <property type="molecule type" value="Genomic_DNA"/>
</dbReference>
<evidence type="ECO:0000256" key="6">
    <source>
        <dbReference type="ARBA" id="ARBA00022989"/>
    </source>
</evidence>
<feature type="domain" description="Glycosyltransferase RgtA/B/C/D-like" evidence="9">
    <location>
        <begin position="72"/>
        <end position="201"/>
    </location>
</feature>
<name>A0A383CU84_9ZZZZ</name>
<proteinExistence type="predicted"/>
<accession>A0A383CU84</accession>
<evidence type="ECO:0000313" key="10">
    <source>
        <dbReference type="EMBL" id="SVE35599.1"/>
    </source>
</evidence>
<evidence type="ECO:0000259" key="9">
    <source>
        <dbReference type="Pfam" id="PF13231"/>
    </source>
</evidence>
<feature type="transmembrane region" description="Helical" evidence="8">
    <location>
        <begin position="142"/>
        <end position="173"/>
    </location>
</feature>
<keyword evidence="3" id="KW-0328">Glycosyltransferase</keyword>
<evidence type="ECO:0000256" key="3">
    <source>
        <dbReference type="ARBA" id="ARBA00022676"/>
    </source>
</evidence>
<dbReference type="GO" id="GO:0016763">
    <property type="term" value="F:pentosyltransferase activity"/>
    <property type="evidence" value="ECO:0007669"/>
    <property type="project" value="TreeGrafter"/>
</dbReference>
<dbReference type="PANTHER" id="PTHR33908">
    <property type="entry name" value="MANNOSYLTRANSFERASE YKCB-RELATED"/>
    <property type="match status" value="1"/>
</dbReference>
<reference evidence="10" key="1">
    <citation type="submission" date="2018-05" db="EMBL/GenBank/DDBJ databases">
        <authorList>
            <person name="Lanie J.A."/>
            <person name="Ng W.-L."/>
            <person name="Kazmierczak K.M."/>
            <person name="Andrzejewski T.M."/>
            <person name="Davidsen T.M."/>
            <person name="Wayne K.J."/>
            <person name="Tettelin H."/>
            <person name="Glass J.I."/>
            <person name="Rusch D."/>
            <person name="Podicherti R."/>
            <person name="Tsui H.-C.T."/>
            <person name="Winkler M.E."/>
        </authorList>
    </citation>
    <scope>NUCLEOTIDE SEQUENCE</scope>
</reference>
<feature type="non-terminal residue" evidence="10">
    <location>
        <position position="1"/>
    </location>
</feature>
<dbReference type="GO" id="GO:0005886">
    <property type="term" value="C:plasma membrane"/>
    <property type="evidence" value="ECO:0007669"/>
    <property type="project" value="UniProtKB-SubCell"/>
</dbReference>
<evidence type="ECO:0000256" key="4">
    <source>
        <dbReference type="ARBA" id="ARBA00022679"/>
    </source>
</evidence>
<evidence type="ECO:0000256" key="5">
    <source>
        <dbReference type="ARBA" id="ARBA00022692"/>
    </source>
</evidence>
<feature type="transmembrane region" description="Helical" evidence="8">
    <location>
        <begin position="185"/>
        <end position="202"/>
    </location>
</feature>
<feature type="transmembrane region" description="Helical" evidence="8">
    <location>
        <begin position="116"/>
        <end position="136"/>
    </location>
</feature>
<evidence type="ECO:0000256" key="7">
    <source>
        <dbReference type="ARBA" id="ARBA00023136"/>
    </source>
</evidence>
<feature type="non-terminal residue" evidence="10">
    <location>
        <position position="239"/>
    </location>
</feature>
<dbReference type="AlphaFoldDB" id="A0A383CU84"/>
<organism evidence="10">
    <name type="scientific">marine metagenome</name>
    <dbReference type="NCBI Taxonomy" id="408172"/>
    <lineage>
        <taxon>unclassified sequences</taxon>
        <taxon>metagenomes</taxon>
        <taxon>ecological metagenomes</taxon>
    </lineage>
</organism>
<dbReference type="Pfam" id="PF13231">
    <property type="entry name" value="PMT_2"/>
    <property type="match status" value="1"/>
</dbReference>
<evidence type="ECO:0000256" key="8">
    <source>
        <dbReference type="SAM" id="Phobius"/>
    </source>
</evidence>
<gene>
    <name evidence="10" type="ORF">METZ01_LOCUS488453</name>
</gene>
<dbReference type="InterPro" id="IPR038731">
    <property type="entry name" value="RgtA/B/C-like"/>
</dbReference>
<dbReference type="PANTHER" id="PTHR33908:SF11">
    <property type="entry name" value="MEMBRANE PROTEIN"/>
    <property type="match status" value="1"/>
</dbReference>
<evidence type="ECO:0000256" key="2">
    <source>
        <dbReference type="ARBA" id="ARBA00022475"/>
    </source>
</evidence>